<evidence type="ECO:0000256" key="8">
    <source>
        <dbReference type="PIRSR" id="PIRSR606710-2"/>
    </source>
</evidence>
<keyword evidence="4 5" id="KW-0326">Glycosidase</keyword>
<dbReference type="PIRSF" id="PIRSF026534">
    <property type="entry name" value="Endo_alpha-L-arabinosidase"/>
    <property type="match status" value="1"/>
</dbReference>
<keyword evidence="3 5" id="KW-0378">Hydrolase</keyword>
<evidence type="ECO:0000256" key="3">
    <source>
        <dbReference type="ARBA" id="ARBA00022801"/>
    </source>
</evidence>
<evidence type="ECO:0000256" key="7">
    <source>
        <dbReference type="PIRSR" id="PIRSR026534-2"/>
    </source>
</evidence>
<accession>A0A917NI97</accession>
<evidence type="ECO:0000256" key="6">
    <source>
        <dbReference type="PIRSR" id="PIRSR026534-1"/>
    </source>
</evidence>
<feature type="active site" description="Proton acceptor" evidence="6">
    <location>
        <position position="41"/>
    </location>
</feature>
<gene>
    <name evidence="10" type="primary">abnA</name>
    <name evidence="10" type="ORF">GCM10010885_06510</name>
</gene>
<comment type="similarity">
    <text evidence="2 5">Belongs to the glycosyl hydrolase 43 family.</text>
</comment>
<feature type="binding site" evidence="7">
    <location>
        <begin position="164"/>
        <end position="167"/>
    </location>
    <ligand>
        <name>substrate</name>
    </ligand>
</feature>
<dbReference type="PANTHER" id="PTHR43301:SF3">
    <property type="entry name" value="ARABINAN ENDO-1,5-ALPHA-L-ARABINOSIDASE A-RELATED"/>
    <property type="match status" value="1"/>
</dbReference>
<dbReference type="SUPFAM" id="SSF75005">
    <property type="entry name" value="Arabinanase/levansucrase/invertase"/>
    <property type="match status" value="1"/>
</dbReference>
<dbReference type="Gene3D" id="2.115.10.20">
    <property type="entry name" value="Glycosyl hydrolase domain, family 43"/>
    <property type="match status" value="1"/>
</dbReference>
<dbReference type="AlphaFoldDB" id="A0A917NI97"/>
<feature type="chain" id="PRO_5036700022" description="Endo-alpha-(1-&gt;5)-L-arabinanase" evidence="9">
    <location>
        <begin position="31"/>
        <end position="344"/>
    </location>
</feature>
<evidence type="ECO:0000256" key="5">
    <source>
        <dbReference type="PIRNR" id="PIRNR026534"/>
    </source>
</evidence>
<reference evidence="10" key="1">
    <citation type="journal article" date="2014" name="Int. J. Syst. Evol. Microbiol.">
        <title>Complete genome sequence of Corynebacterium casei LMG S-19264T (=DSM 44701T), isolated from a smear-ripened cheese.</title>
        <authorList>
            <consortium name="US DOE Joint Genome Institute (JGI-PGF)"/>
            <person name="Walter F."/>
            <person name="Albersmeier A."/>
            <person name="Kalinowski J."/>
            <person name="Ruckert C."/>
        </authorList>
    </citation>
    <scope>NUCLEOTIDE SEQUENCE</scope>
    <source>
        <strain evidence="10">JCM 18487</strain>
    </source>
</reference>
<proteinExistence type="inferred from homology"/>
<dbReference type="GO" id="GO:0005975">
    <property type="term" value="P:carbohydrate metabolic process"/>
    <property type="evidence" value="ECO:0007669"/>
    <property type="project" value="InterPro"/>
</dbReference>
<evidence type="ECO:0000256" key="4">
    <source>
        <dbReference type="ARBA" id="ARBA00023295"/>
    </source>
</evidence>
<sequence length="344" mass="38109">MLRKSPKRVLGWMMGLMAAISMVMDVTANATPGLDYDFVHDPSMVRDGHTFYVFSTGDPQGAIGGGNIQIRSSTDLVHWKYVGTVFDTIPSWITDQVGNIPNLWAPDVSYYHGQYQVYYAGSSFGSNNSVIGLATNKTLDPRSPQYKWIDRGMVFQSTSADPFNAIDPNFTVDANGQPWLVFGSFWSGIKMIKLNPNTGKPVGSPPKVYSLAYRPEMPHAIEAPSLVYRKPYYYLFVSFGFCCRGVDSTYTIRVGRSKNITGPYVDKSGKPMMQGGGTLLLGNQGDMIGPGGQSVYRDGNTYYLVYHFYDASDAGNPKLQIRKLTWTKDGWPVAGHIVIPAPYY</sequence>
<evidence type="ECO:0000313" key="10">
    <source>
        <dbReference type="EMBL" id="GGI99929.1"/>
    </source>
</evidence>
<dbReference type="Proteomes" id="UP000637695">
    <property type="component" value="Unassembled WGS sequence"/>
</dbReference>
<dbReference type="InterPro" id="IPR050727">
    <property type="entry name" value="GH43_arabinanases"/>
</dbReference>
<dbReference type="CDD" id="cd08998">
    <property type="entry name" value="GH43_Arb43a-like"/>
    <property type="match status" value="1"/>
</dbReference>
<organism evidence="10 11">
    <name type="scientific">Alicyclobacillus cellulosilyticus</name>
    <dbReference type="NCBI Taxonomy" id="1003997"/>
    <lineage>
        <taxon>Bacteria</taxon>
        <taxon>Bacillati</taxon>
        <taxon>Bacillota</taxon>
        <taxon>Bacilli</taxon>
        <taxon>Bacillales</taxon>
        <taxon>Alicyclobacillaceae</taxon>
        <taxon>Alicyclobacillus</taxon>
    </lineage>
</organism>
<evidence type="ECO:0000313" key="11">
    <source>
        <dbReference type="Proteomes" id="UP000637695"/>
    </source>
</evidence>
<dbReference type="Pfam" id="PF04616">
    <property type="entry name" value="Glyco_hydro_43"/>
    <property type="match status" value="1"/>
</dbReference>
<evidence type="ECO:0000256" key="9">
    <source>
        <dbReference type="SAM" id="SignalP"/>
    </source>
</evidence>
<keyword evidence="11" id="KW-1185">Reference proteome</keyword>
<comment type="caution">
    <text evidence="10">The sequence shown here is derived from an EMBL/GenBank/DDBJ whole genome shotgun (WGS) entry which is preliminary data.</text>
</comment>
<feature type="binding site" evidence="7">
    <location>
        <position position="125"/>
    </location>
    <ligand>
        <name>substrate</name>
    </ligand>
</feature>
<feature type="active site" description="Proton donor" evidence="6">
    <location>
        <position position="222"/>
    </location>
</feature>
<comment type="pathway">
    <text evidence="1 5">Glycan metabolism; L-arabinan degradation.</text>
</comment>
<dbReference type="InterPro" id="IPR023296">
    <property type="entry name" value="Glyco_hydro_beta-prop_sf"/>
</dbReference>
<dbReference type="EC" id="3.2.1.99" evidence="5"/>
<dbReference type="InterPro" id="IPR006710">
    <property type="entry name" value="Glyco_hydro_43"/>
</dbReference>
<feature type="binding site" evidence="7">
    <location>
        <begin position="184"/>
        <end position="186"/>
    </location>
    <ligand>
        <name>substrate</name>
    </ligand>
</feature>
<evidence type="ECO:0000256" key="2">
    <source>
        <dbReference type="ARBA" id="ARBA00009865"/>
    </source>
</evidence>
<keyword evidence="9" id="KW-0732">Signal</keyword>
<dbReference type="GO" id="GO:0046558">
    <property type="term" value="F:arabinan endo-1,5-alpha-L-arabinosidase activity"/>
    <property type="evidence" value="ECO:0007669"/>
    <property type="project" value="UniProtKB-EC"/>
</dbReference>
<dbReference type="InterPro" id="IPR016840">
    <property type="entry name" value="Glyco_hydro_43_endo_a_Ara-ase"/>
</dbReference>
<name>A0A917NI97_9BACL</name>
<feature type="binding site" evidence="7">
    <location>
        <position position="41"/>
    </location>
    <ligand>
        <name>substrate</name>
    </ligand>
</feature>
<comment type="catalytic activity">
    <reaction evidence="5">
        <text>Endohydrolysis of (1-&gt;5)-alpha-arabinofuranosidic linkages in (1-&gt;5)-arabinans.</text>
        <dbReference type="EC" id="3.2.1.99"/>
    </reaction>
</comment>
<reference evidence="10" key="2">
    <citation type="submission" date="2020-09" db="EMBL/GenBank/DDBJ databases">
        <authorList>
            <person name="Sun Q."/>
            <person name="Ohkuma M."/>
        </authorList>
    </citation>
    <scope>NUCLEOTIDE SEQUENCE</scope>
    <source>
        <strain evidence="10">JCM 18487</strain>
    </source>
</reference>
<feature type="signal peptide" evidence="9">
    <location>
        <begin position="1"/>
        <end position="30"/>
    </location>
</feature>
<dbReference type="EMBL" id="BMOY01000006">
    <property type="protein sequence ID" value="GGI99929.1"/>
    <property type="molecule type" value="Genomic_DNA"/>
</dbReference>
<evidence type="ECO:0000256" key="1">
    <source>
        <dbReference type="ARBA" id="ARBA00004834"/>
    </source>
</evidence>
<feature type="site" description="Important for catalytic activity, responsible for pKa modulation of the active site Glu and correct orientation of both the proton donor and substrate" evidence="8">
    <location>
        <position position="167"/>
    </location>
</feature>
<dbReference type="RefSeq" id="WP_229776321.1">
    <property type="nucleotide sequence ID" value="NZ_BMOY01000006.1"/>
</dbReference>
<protein>
    <recommendedName>
        <fullName evidence="5">Endo-alpha-(1-&gt;5)-L-arabinanase</fullName>
        <ecNumber evidence="5">3.2.1.99</ecNumber>
    </recommendedName>
</protein>
<dbReference type="PANTHER" id="PTHR43301">
    <property type="entry name" value="ARABINAN ENDO-1,5-ALPHA-L-ARABINOSIDASE"/>
    <property type="match status" value="1"/>
</dbReference>